<gene>
    <name evidence="1" type="ORF">ES1_11280</name>
</gene>
<organism evidence="1 2">
    <name type="scientific">[Eubacterium] siraeum V10Sc8a</name>
    <dbReference type="NCBI Taxonomy" id="717961"/>
    <lineage>
        <taxon>Bacteria</taxon>
        <taxon>Bacillati</taxon>
        <taxon>Bacillota</taxon>
        <taxon>Clostridia</taxon>
        <taxon>Eubacteriales</taxon>
        <taxon>Oscillospiraceae</taxon>
        <taxon>Oscillospiraceae incertae sedis</taxon>
    </lineage>
</organism>
<dbReference type="InterPro" id="IPR011664">
    <property type="entry name" value="Abi_system_AbiD/AbiF-like"/>
</dbReference>
<dbReference type="Pfam" id="PF07751">
    <property type="entry name" value="Abi_2"/>
    <property type="match status" value="1"/>
</dbReference>
<dbReference type="Proteomes" id="UP000007050">
    <property type="component" value="Chromosome"/>
</dbReference>
<reference evidence="1 2" key="2">
    <citation type="submission" date="2010-03" db="EMBL/GenBank/DDBJ databases">
        <authorList>
            <person name="Pajon A."/>
        </authorList>
    </citation>
    <scope>NUCLEOTIDE SEQUENCE [LARGE SCALE GENOMIC DNA]</scope>
    <source>
        <strain evidence="1 2">V10Sc8a</strain>
    </source>
</reference>
<sequence>MPKPFLTYTQQIDKLRNEKNLIIDDENSAIDTLHQIGYFKLIGGYKHLFKNKTTGKYKDNTHFEDIVALYTFDEALRELNLKYILKAEQHLKSLISYHFCDRFGESQTAYLTQTNYEYTTNRNKQDINKLVKLLGDKYVNNKTDYLYIEHTKTKHGNLPLWVLINALTFGNISKMYSLFTQSLRISISKNYACLNEKQLGQITTVLTKFRNACAHGERLFTYKTSDSIPDLPIHKKLGIAKKGVQYIYGKNDLFSVVISLRYMLTNEQFKDYKEAMARLINNYVKNSVIPHTDILKEMGFPLNWKDITKYKKL</sequence>
<dbReference type="AlphaFoldDB" id="D4MK73"/>
<evidence type="ECO:0000313" key="1">
    <source>
        <dbReference type="EMBL" id="CBL34156.1"/>
    </source>
</evidence>
<dbReference type="PATRIC" id="fig|717961.3.peg.1221"/>
<protein>
    <submittedName>
        <fullName evidence="1">Abortive infection bacteriophage resistance protein</fullName>
    </submittedName>
</protein>
<dbReference type="KEGG" id="esr:ES1_11280"/>
<dbReference type="InterPro" id="IPR017034">
    <property type="entry name" value="Abi_system_AbiD/AbiF"/>
</dbReference>
<evidence type="ECO:0000313" key="2">
    <source>
        <dbReference type="Proteomes" id="UP000007050"/>
    </source>
</evidence>
<dbReference type="BioCyc" id="ESIR717961:G136L-923-MONOMER"/>
<dbReference type="PIRSF" id="PIRSF034934">
    <property type="entry name" value="AbiF_AbiD"/>
    <property type="match status" value="1"/>
</dbReference>
<name>D4MK73_9FIRM</name>
<dbReference type="EMBL" id="FP929059">
    <property type="protein sequence ID" value="CBL34156.1"/>
    <property type="molecule type" value="Genomic_DNA"/>
</dbReference>
<dbReference type="HOGENOM" id="CLU_044962_0_2_9"/>
<reference evidence="1 2" key="1">
    <citation type="submission" date="2010-03" db="EMBL/GenBank/DDBJ databases">
        <title>The genome sequence of Eubacterium siraeum V10Sc8a.</title>
        <authorList>
            <consortium name="metaHIT consortium -- http://www.metahit.eu/"/>
            <person name="Pajon A."/>
            <person name="Turner K."/>
            <person name="Parkhill J."/>
            <person name="Duncan S."/>
            <person name="Flint H."/>
        </authorList>
    </citation>
    <scope>NUCLEOTIDE SEQUENCE [LARGE SCALE GENOMIC DNA]</scope>
    <source>
        <strain evidence="1 2">V10Sc8a</strain>
    </source>
</reference>
<accession>D4MK73</accession>
<proteinExistence type="predicted"/>